<evidence type="ECO:0000313" key="5">
    <source>
        <dbReference type="Proteomes" id="UP000323930"/>
    </source>
</evidence>
<dbReference type="SUPFAM" id="SSF46626">
    <property type="entry name" value="Cytochrome c"/>
    <property type="match status" value="1"/>
</dbReference>
<protein>
    <submittedName>
        <fullName evidence="4">DUF1553 domain-containing protein</fullName>
    </submittedName>
</protein>
<reference evidence="4 5" key="1">
    <citation type="submission" date="2019-08" db="EMBL/GenBank/DDBJ databases">
        <title>Seonamhaeicola sediminis sp. nov., isolated from marine sediment.</title>
        <authorList>
            <person name="Cao W.R."/>
        </authorList>
    </citation>
    <scope>NUCLEOTIDE SEQUENCE [LARGE SCALE GENOMIC DNA]</scope>
    <source>
        <strain evidence="4 5">B011</strain>
    </source>
</reference>
<dbReference type="EMBL" id="VSDQ01000679">
    <property type="protein sequence ID" value="TYA74630.1"/>
    <property type="molecule type" value="Genomic_DNA"/>
</dbReference>
<dbReference type="PANTHER" id="PTHR35889">
    <property type="entry name" value="CYCLOINULO-OLIGOSACCHARIDE FRUCTANOTRANSFERASE-RELATED"/>
    <property type="match status" value="1"/>
</dbReference>
<organism evidence="4 5">
    <name type="scientific">Seonamhaeicola marinus</name>
    <dbReference type="NCBI Taxonomy" id="1912246"/>
    <lineage>
        <taxon>Bacteria</taxon>
        <taxon>Pseudomonadati</taxon>
        <taxon>Bacteroidota</taxon>
        <taxon>Flavobacteriia</taxon>
        <taxon>Flavobacteriales</taxon>
        <taxon>Flavobacteriaceae</taxon>
    </lineage>
</organism>
<sequence>MRNSALSLVMLMVVYGCGYKAPDHLIPSFESTPKVVDFNYHIKPILSDKCFACHGPDANNQKSDLRLDTPEHAYAALEGGELHAVVPKHPEKSNLVDRILTEDASEVMPPPDFNVALSDEEKALLIKWIEQGAEYKPHWSFIKPRKTKQPKIKLKEWPTNPIDYHVLNNLEDHNLKPSARAKKETLIRRLYFTLTGLPPTVDAIQAFVNSNSEDAYENLVDELLMSSAYGERMAANWMDVARYADSDGYLDDKHRDFSPYRDWVINAFNQNQSYEEFVTKQLAGDLLPNANVETVLPTAFNRLHKKNSEAGIVYEEFRAEYVADRTATMSKAFLGLTVECARCHDHKYDPISQKDHYKLAAFFNSTNEIGTAVYGPDQTPGPSLLLTNKEQEDVIKFLEQQIGESTHKLKTILGQGNSDFKNWLQTDKVEIQNTITKTIKTHVVADWSFETFLKKEKNSYNIPGLNNGGIATANDPVIKEGVSGKALFLNDFTAFKLPKKIGWFDHTDPFSVRLSIFPDKVYEDAMVFNHCEDIRNGYKGYSLHLEENHLKFIIAFSWPSNAIQVTSKEPITGKEWANVTVSYDGSGKAEGVHLYKNGEEIPVEVDINNLYKSILFKPNIHTYGFRGFRIGRRDGMKSFVDGGIDNLKIFDKALSAIEVTYLEDRKRFYSLLANKTSEESKSVLSEFYFANLHKPSNTEKLKLQSLKKALTQHLDSIPEIMVLGDIPEPRPTFVLDRGQYDAPTDEVFPGVPTAVLPFNKDLPQNRLGLTQWLFDKDNPLTARVFVNRIWQMHFGRGIVETADDFGSQGSLPSNPELLDYLAVSFMESGWDIKALHKQIVMSETYKQSSKTTEKLLEIDSDNVLLARGPSFRLPAEMIRDNALSISGLLSNKIGGPSVYPYQPEGLWDELSNKKWRYKYLQKPGEGLYRRSLYTIWKRTSPPPTMSIFDVADRGVCAVKRRQTSTPLQALVLLNDPQYIEAGRVLAENLIEQFPKNITKQLNTAFKLGTGRTPLDGELQVLTKFYKDEYERFETNEANAIAYLNIGESPIRHTKNYTETAALATVINGILNTTDAYTLR</sequence>
<dbReference type="GO" id="GO:0009055">
    <property type="term" value="F:electron transfer activity"/>
    <property type="evidence" value="ECO:0007669"/>
    <property type="project" value="InterPro"/>
</dbReference>
<dbReference type="InterPro" id="IPR036909">
    <property type="entry name" value="Cyt_c-like_dom_sf"/>
</dbReference>
<dbReference type="GO" id="GO:0005975">
    <property type="term" value="P:carbohydrate metabolic process"/>
    <property type="evidence" value="ECO:0007669"/>
    <property type="project" value="UniProtKB-ARBA"/>
</dbReference>
<dbReference type="InterPro" id="IPR011444">
    <property type="entry name" value="DUF1549"/>
</dbReference>
<dbReference type="GO" id="GO:0004553">
    <property type="term" value="F:hydrolase activity, hydrolyzing O-glycosyl compounds"/>
    <property type="evidence" value="ECO:0007669"/>
    <property type="project" value="UniProtKB-ARBA"/>
</dbReference>
<dbReference type="PANTHER" id="PTHR35889:SF3">
    <property type="entry name" value="F-BOX DOMAIN-CONTAINING PROTEIN"/>
    <property type="match status" value="1"/>
</dbReference>
<feature type="domain" description="Cytochrome C Planctomycete-type" evidence="3">
    <location>
        <begin position="50"/>
        <end position="112"/>
    </location>
</feature>
<dbReference type="InterPro" id="IPR013320">
    <property type="entry name" value="ConA-like_dom_sf"/>
</dbReference>
<dbReference type="RefSeq" id="WP_148543754.1">
    <property type="nucleotide sequence ID" value="NZ_VSDQ01000679.1"/>
</dbReference>
<dbReference type="Pfam" id="PF07587">
    <property type="entry name" value="PSD1"/>
    <property type="match status" value="1"/>
</dbReference>
<feature type="domain" description="DUF1549" evidence="1">
    <location>
        <begin position="161"/>
        <end position="367"/>
    </location>
</feature>
<dbReference type="InterPro" id="IPR022655">
    <property type="entry name" value="DUF1553"/>
</dbReference>
<accession>A0A5D0HUU0</accession>
<dbReference type="Pfam" id="PF07635">
    <property type="entry name" value="PSCyt1"/>
    <property type="match status" value="1"/>
</dbReference>
<dbReference type="InterPro" id="IPR011429">
    <property type="entry name" value="Cyt_c_Planctomycete-type"/>
</dbReference>
<evidence type="ECO:0000259" key="1">
    <source>
        <dbReference type="Pfam" id="PF07583"/>
    </source>
</evidence>
<gene>
    <name evidence="4" type="ORF">FUA24_15040</name>
</gene>
<dbReference type="PROSITE" id="PS51257">
    <property type="entry name" value="PROKAR_LIPOPROTEIN"/>
    <property type="match status" value="1"/>
</dbReference>
<dbReference type="GO" id="GO:0020037">
    <property type="term" value="F:heme binding"/>
    <property type="evidence" value="ECO:0007669"/>
    <property type="project" value="InterPro"/>
</dbReference>
<dbReference type="Pfam" id="PF13385">
    <property type="entry name" value="Laminin_G_3"/>
    <property type="match status" value="1"/>
</dbReference>
<feature type="domain" description="DUF1553" evidence="2">
    <location>
        <begin position="765"/>
        <end position="1025"/>
    </location>
</feature>
<dbReference type="Pfam" id="PF07583">
    <property type="entry name" value="PSCyt2"/>
    <property type="match status" value="1"/>
</dbReference>
<evidence type="ECO:0000259" key="2">
    <source>
        <dbReference type="Pfam" id="PF07587"/>
    </source>
</evidence>
<proteinExistence type="predicted"/>
<dbReference type="Proteomes" id="UP000323930">
    <property type="component" value="Unassembled WGS sequence"/>
</dbReference>
<comment type="caution">
    <text evidence="4">The sequence shown here is derived from an EMBL/GenBank/DDBJ whole genome shotgun (WGS) entry which is preliminary data.</text>
</comment>
<keyword evidence="5" id="KW-1185">Reference proteome</keyword>
<dbReference type="Gene3D" id="2.60.120.200">
    <property type="match status" value="1"/>
</dbReference>
<dbReference type="SUPFAM" id="SSF49899">
    <property type="entry name" value="Concanavalin A-like lectins/glucanases"/>
    <property type="match status" value="1"/>
</dbReference>
<evidence type="ECO:0000313" key="4">
    <source>
        <dbReference type="EMBL" id="TYA74630.1"/>
    </source>
</evidence>
<dbReference type="AlphaFoldDB" id="A0A5D0HUU0"/>
<evidence type="ECO:0000259" key="3">
    <source>
        <dbReference type="Pfam" id="PF07635"/>
    </source>
</evidence>
<name>A0A5D0HUU0_9FLAO</name>
<dbReference type="OrthoDB" id="1450284at2"/>